<dbReference type="InterPro" id="IPR012159">
    <property type="entry name" value="YejM-like"/>
</dbReference>
<evidence type="ECO:0000313" key="4">
    <source>
        <dbReference type="EMBL" id="RDE51488.1"/>
    </source>
</evidence>
<feature type="transmembrane region" description="Helical" evidence="1">
    <location>
        <begin position="71"/>
        <end position="93"/>
    </location>
</feature>
<dbReference type="PANTHER" id="PTHR43751:SF3">
    <property type="entry name" value="SULFATASE N-TERMINAL DOMAIN-CONTAINING PROTEIN"/>
    <property type="match status" value="1"/>
</dbReference>
<dbReference type="Gene3D" id="3.40.720.10">
    <property type="entry name" value="Alkaline Phosphatase, subunit A"/>
    <property type="match status" value="1"/>
</dbReference>
<dbReference type="EMBL" id="QPGA01000007">
    <property type="protein sequence ID" value="RDE51488.1"/>
    <property type="molecule type" value="Genomic_DNA"/>
</dbReference>
<dbReference type="Proteomes" id="UP000253831">
    <property type="component" value="Unassembled WGS sequence"/>
</dbReference>
<dbReference type="InterPro" id="IPR024588">
    <property type="entry name" value="YejM_N"/>
</dbReference>
<feature type="transmembrane region" description="Helical" evidence="1">
    <location>
        <begin position="211"/>
        <end position="230"/>
    </location>
</feature>
<dbReference type="InterPro" id="IPR017850">
    <property type="entry name" value="Alkaline_phosphatase_core_sf"/>
</dbReference>
<dbReference type="PANTHER" id="PTHR43751">
    <property type="entry name" value="SULFATASE"/>
    <property type="match status" value="1"/>
</dbReference>
<name>A0A369XVT5_9PROT</name>
<evidence type="ECO:0000256" key="1">
    <source>
        <dbReference type="SAM" id="Phobius"/>
    </source>
</evidence>
<dbReference type="CDD" id="cd16148">
    <property type="entry name" value="sulfatase_like"/>
    <property type="match status" value="1"/>
</dbReference>
<comment type="caution">
    <text evidence="4">The sequence shown here is derived from an EMBL/GenBank/DDBJ whole genome shotgun (WGS) entry which is preliminary data.</text>
</comment>
<feature type="domain" description="Sulfatase N-terminal" evidence="2">
    <location>
        <begin position="295"/>
        <end position="576"/>
    </location>
</feature>
<organism evidence="4 5">
    <name type="scientific">Candidatus Accumulibacter meliphilus</name>
    <dbReference type="NCBI Taxonomy" id="2211374"/>
    <lineage>
        <taxon>Bacteria</taxon>
        <taxon>Pseudomonadati</taxon>
        <taxon>Pseudomonadota</taxon>
        <taxon>Betaproteobacteria</taxon>
        <taxon>Candidatus Accumulibacter</taxon>
    </lineage>
</organism>
<feature type="domain" description="Inner membrane protein YejM N-terminal" evidence="3">
    <location>
        <begin position="39"/>
        <end position="287"/>
    </location>
</feature>
<gene>
    <name evidence="4" type="ORF">DVS81_06075</name>
</gene>
<evidence type="ECO:0000259" key="2">
    <source>
        <dbReference type="Pfam" id="PF00884"/>
    </source>
</evidence>
<keyword evidence="1" id="KW-1133">Transmembrane helix</keyword>
<keyword evidence="1" id="KW-0472">Membrane</keyword>
<reference evidence="4 5" key="1">
    <citation type="submission" date="2018-05" db="EMBL/GenBank/DDBJ databases">
        <title>Integrated omic analyses show evidence that a Ca. Accumulibacter phosphatis strain performs denitrification under micro-aerobic conditions.</title>
        <authorList>
            <person name="Camejo P.Y."/>
            <person name="Katherine M.D."/>
            <person name="Daniel N.R."/>
        </authorList>
    </citation>
    <scope>NUCLEOTIDE SEQUENCE [LARGE SCALE GENOMIC DNA]</scope>
    <source>
        <strain evidence="4">UW-LDO-IC</strain>
    </source>
</reference>
<feature type="transmembrane region" description="Helical" evidence="1">
    <location>
        <begin position="46"/>
        <end position="65"/>
    </location>
</feature>
<dbReference type="AlphaFoldDB" id="A0A369XVT5"/>
<dbReference type="Pfam" id="PF00884">
    <property type="entry name" value="Sulfatase"/>
    <property type="match status" value="1"/>
</dbReference>
<dbReference type="Pfam" id="PF11893">
    <property type="entry name" value="DUF3413"/>
    <property type="match status" value="1"/>
</dbReference>
<accession>A0A369XVT5</accession>
<sequence>MTQGGQGFVRLPTGFFHIKLGAALSCAKLSCRGLPMTQIQRALRRFYLVMFVVLCLLLVQFWPYIEAPEPSVLLFAALSSLAYAAIFLSPVMLTGWALEMLVRPRGEAIPRWKLALVYGAVYLLGLIVVLLVFIDLQLFKLYEYHINAFVWNLVTTPGGLAALGASQETINSVVVLVAVAALALAVLLLLLHRAAAKSPAEPGRPAPRMAASLAALLFLTLLVTEGVYAFSAYTGKESYLQAASVLPFHLNTSASSLLRRLGVAPAEKSNILKLAAGKVSYPLQPITATARDKYPNIIWLTAESFRWDLFSAEITPNLWAFAKTSLSFKRHYSGGNRTRMGMFSMFYGLHAPYWYAFQKQRVRPALIDLLIDKGYLFSLRTSQSFTYPELDDTVFADMPAGTLMQALNEGEPWRRDEQNIDNILAELAGADGTRPRFMFMFFEATHAPYTFPESAVIRPDYLHEVNYAKLDLLTNVDAIHQRYINAAHFVDAQVGRILDALQASKQLANTVLLFTGDHGEEFMENGHWGHGHGNYFPEEQIRVPLLLHLPGYPAQSFEHVTSHLQIPKTLMDYLGVSTPAQAYTLAGDLFQSEDFLVLGNYNFMGIKNGDSKLVFPFTGSEFFRYDVYDGQDKRLPRDRRQPVIDASSAALKRVIAESRRFVQ</sequence>
<evidence type="ECO:0000259" key="3">
    <source>
        <dbReference type="Pfam" id="PF11893"/>
    </source>
</evidence>
<feature type="transmembrane region" description="Helical" evidence="1">
    <location>
        <begin position="170"/>
        <end position="191"/>
    </location>
</feature>
<dbReference type="PIRSF" id="PIRSF004950">
    <property type="entry name" value="Mmb_sulf_HI0842"/>
    <property type="match status" value="1"/>
</dbReference>
<keyword evidence="1" id="KW-0812">Transmembrane</keyword>
<dbReference type="SUPFAM" id="SSF53649">
    <property type="entry name" value="Alkaline phosphatase-like"/>
    <property type="match status" value="1"/>
</dbReference>
<dbReference type="InterPro" id="IPR000917">
    <property type="entry name" value="Sulfatase_N"/>
</dbReference>
<evidence type="ECO:0000313" key="5">
    <source>
        <dbReference type="Proteomes" id="UP000253831"/>
    </source>
</evidence>
<dbReference type="InterPro" id="IPR052701">
    <property type="entry name" value="GAG_Ulvan_Degrading_Sulfatases"/>
</dbReference>
<proteinExistence type="predicted"/>
<feature type="transmembrane region" description="Helical" evidence="1">
    <location>
        <begin position="114"/>
        <end position="134"/>
    </location>
</feature>
<protein>
    <submittedName>
        <fullName evidence="4">DUF3413 domain-containing protein</fullName>
    </submittedName>
</protein>